<evidence type="ECO:0000313" key="4">
    <source>
        <dbReference type="Proteomes" id="UP000050827"/>
    </source>
</evidence>
<comment type="caution">
    <text evidence="3">The sequence shown here is derived from an EMBL/GenBank/DDBJ whole genome shotgun (WGS) entry which is preliminary data.</text>
</comment>
<proteinExistence type="inferred from homology"/>
<dbReference type="Pfam" id="PF02021">
    <property type="entry name" value="UPF0102"/>
    <property type="match status" value="1"/>
</dbReference>
<dbReference type="InterPro" id="IPR011335">
    <property type="entry name" value="Restrct_endonuc-II-like"/>
</dbReference>
<dbReference type="InterPro" id="IPR003509">
    <property type="entry name" value="UPF0102_YraN-like"/>
</dbReference>
<organism evidence="3 4">
    <name type="scientific">Flagellimonas eckloniae</name>
    <dbReference type="NCBI Taxonomy" id="346185"/>
    <lineage>
        <taxon>Bacteria</taxon>
        <taxon>Pseudomonadati</taxon>
        <taxon>Bacteroidota</taxon>
        <taxon>Flavobacteriia</taxon>
        <taxon>Flavobacteriales</taxon>
        <taxon>Flavobacteriaceae</taxon>
        <taxon>Flagellimonas</taxon>
    </lineage>
</organism>
<dbReference type="EMBL" id="LCTZ01000002">
    <property type="protein sequence ID" value="KQC30321.1"/>
    <property type="molecule type" value="Genomic_DNA"/>
</dbReference>
<dbReference type="Gene3D" id="3.40.1350.10">
    <property type="match status" value="1"/>
</dbReference>
<dbReference type="RefSeq" id="WP_055395086.1">
    <property type="nucleotide sequence ID" value="NZ_LCTZ01000002.1"/>
</dbReference>
<dbReference type="PATRIC" id="fig|1547436.3.peg.2239"/>
<keyword evidence="4" id="KW-1185">Reference proteome</keyword>
<sequence>MGNHNEFGKLGEQMATDFLLEHGYKICVRNYRYLKAELDIIARKERILAIVEVKSRNNRFLEDVSDAINQKKIKLLVMAADQYVVENNLDVEVRFDIITVIKKGGKLSVEHLKDAFYYF</sequence>
<dbReference type="AlphaFoldDB" id="A0A0Q1BIC2"/>
<dbReference type="STRING" id="346185.AAY42_10845"/>
<evidence type="ECO:0000313" key="3">
    <source>
        <dbReference type="EMBL" id="KQC30321.1"/>
    </source>
</evidence>
<dbReference type="Proteomes" id="UP000050827">
    <property type="component" value="Unassembled WGS sequence"/>
</dbReference>
<evidence type="ECO:0000256" key="1">
    <source>
        <dbReference type="ARBA" id="ARBA00006738"/>
    </source>
</evidence>
<evidence type="ECO:0000256" key="2">
    <source>
        <dbReference type="HAMAP-Rule" id="MF_00048"/>
    </source>
</evidence>
<dbReference type="SUPFAM" id="SSF52980">
    <property type="entry name" value="Restriction endonuclease-like"/>
    <property type="match status" value="1"/>
</dbReference>
<name>A0A0Q1BIC2_9FLAO</name>
<accession>A0A0Q1BIC2</accession>
<reference evidence="3 4" key="1">
    <citation type="submission" date="2015-04" db="EMBL/GenBank/DDBJ databases">
        <title>Complete genome of flavobacterium.</title>
        <authorList>
            <person name="Kwon Y.M."/>
            <person name="Kim S.-J."/>
        </authorList>
    </citation>
    <scope>NUCLEOTIDE SEQUENCE [LARGE SCALE GENOMIC DNA]</scope>
    <source>
        <strain evidence="3 4">DK169</strain>
    </source>
</reference>
<dbReference type="CDD" id="cd20736">
    <property type="entry name" value="PoNe_Nuclease"/>
    <property type="match status" value="1"/>
</dbReference>
<dbReference type="InterPro" id="IPR011856">
    <property type="entry name" value="tRNA_endonuc-like_dom_sf"/>
</dbReference>
<dbReference type="GO" id="GO:0003676">
    <property type="term" value="F:nucleic acid binding"/>
    <property type="evidence" value="ECO:0007669"/>
    <property type="project" value="InterPro"/>
</dbReference>
<dbReference type="OrthoDB" id="9802516at2"/>
<protein>
    <recommendedName>
        <fullName evidence="2">UPF0102 protein AAY42_10845</fullName>
    </recommendedName>
</protein>
<dbReference type="PANTHER" id="PTHR34039:SF1">
    <property type="entry name" value="UPF0102 PROTEIN YRAN"/>
    <property type="match status" value="1"/>
</dbReference>
<dbReference type="PANTHER" id="PTHR34039">
    <property type="entry name" value="UPF0102 PROTEIN YRAN"/>
    <property type="match status" value="1"/>
</dbReference>
<comment type="similarity">
    <text evidence="1 2">Belongs to the UPF0102 family.</text>
</comment>
<gene>
    <name evidence="3" type="ORF">AAY42_10845</name>
</gene>
<dbReference type="HAMAP" id="MF_00048">
    <property type="entry name" value="UPF0102"/>
    <property type="match status" value="1"/>
</dbReference>